<protein>
    <submittedName>
        <fullName evidence="1">Uncharacterized protein</fullName>
    </submittedName>
</protein>
<evidence type="ECO:0000313" key="1">
    <source>
        <dbReference type="EnsemblPlants" id="AVESA.00010b.r2.4CG1287370.1.CDS.1"/>
    </source>
</evidence>
<accession>A0ACD5WUS1</accession>
<dbReference type="EnsemblPlants" id="AVESA.00010b.r2.4CG1287370.1">
    <property type="protein sequence ID" value="AVESA.00010b.r2.4CG1287370.1.CDS.1"/>
    <property type="gene ID" value="AVESA.00010b.r2.4CG1287370"/>
</dbReference>
<name>A0ACD5WUS1_AVESA</name>
<sequence length="175" mass="18627">MDRQSTRGGGAGAAAQEFGHVGAGQPEVAGGAFLLELLEDTLAPVDQPPEAVDDRLRHVMRSLEAEIGGMSAPAAPADSESTADDGLMSDDGGLEDMLSEFDGSPQAEAPLQLAAVPFEYWDQEMPPVVLGNDMGGWYVHGDGFVAGYEFREPCYYTYSEGSAAEQVYSPMCLWE</sequence>
<reference evidence="1" key="2">
    <citation type="submission" date="2025-09" db="UniProtKB">
        <authorList>
            <consortium name="EnsemblPlants"/>
        </authorList>
    </citation>
    <scope>IDENTIFICATION</scope>
</reference>
<keyword evidence="2" id="KW-1185">Reference proteome</keyword>
<reference evidence="1" key="1">
    <citation type="submission" date="2021-05" db="EMBL/GenBank/DDBJ databases">
        <authorList>
            <person name="Scholz U."/>
            <person name="Mascher M."/>
            <person name="Fiebig A."/>
        </authorList>
    </citation>
    <scope>NUCLEOTIDE SEQUENCE [LARGE SCALE GENOMIC DNA]</scope>
</reference>
<dbReference type="Proteomes" id="UP001732700">
    <property type="component" value="Chromosome 4C"/>
</dbReference>
<evidence type="ECO:0000313" key="2">
    <source>
        <dbReference type="Proteomes" id="UP001732700"/>
    </source>
</evidence>
<organism evidence="1 2">
    <name type="scientific">Avena sativa</name>
    <name type="common">Oat</name>
    <dbReference type="NCBI Taxonomy" id="4498"/>
    <lineage>
        <taxon>Eukaryota</taxon>
        <taxon>Viridiplantae</taxon>
        <taxon>Streptophyta</taxon>
        <taxon>Embryophyta</taxon>
        <taxon>Tracheophyta</taxon>
        <taxon>Spermatophyta</taxon>
        <taxon>Magnoliopsida</taxon>
        <taxon>Liliopsida</taxon>
        <taxon>Poales</taxon>
        <taxon>Poaceae</taxon>
        <taxon>BOP clade</taxon>
        <taxon>Pooideae</taxon>
        <taxon>Poodae</taxon>
        <taxon>Poeae</taxon>
        <taxon>Poeae Chloroplast Group 1 (Aveneae type)</taxon>
        <taxon>Aveninae</taxon>
        <taxon>Avena</taxon>
    </lineage>
</organism>
<proteinExistence type="predicted"/>